<reference evidence="4" key="1">
    <citation type="submission" date="2017-10" db="EMBL/GenBank/DDBJ databases">
        <authorList>
            <person name="Toshchakov S.V."/>
            <person name="Goeva M.A."/>
        </authorList>
    </citation>
    <scope>NUCLEOTIDE SEQUENCE [LARGE SCALE GENOMIC DNA]</scope>
    <source>
        <strain evidence="4">JR1/69-1-13</strain>
    </source>
</reference>
<dbReference type="CDD" id="cd00371">
    <property type="entry name" value="HMA"/>
    <property type="match status" value="1"/>
</dbReference>
<evidence type="ECO:0000313" key="4">
    <source>
        <dbReference type="Proteomes" id="UP000245048"/>
    </source>
</evidence>
<dbReference type="OrthoDB" id="9801832at2"/>
<organism evidence="3 4">
    <name type="scientific">Teichococcus aestuarii</name>
    <dbReference type="NCBI Taxonomy" id="568898"/>
    <lineage>
        <taxon>Bacteria</taxon>
        <taxon>Pseudomonadati</taxon>
        <taxon>Pseudomonadota</taxon>
        <taxon>Alphaproteobacteria</taxon>
        <taxon>Acetobacterales</taxon>
        <taxon>Roseomonadaceae</taxon>
        <taxon>Roseomonas</taxon>
    </lineage>
</organism>
<proteinExistence type="predicted"/>
<dbReference type="Pfam" id="PF00403">
    <property type="entry name" value="HMA"/>
    <property type="match status" value="1"/>
</dbReference>
<evidence type="ECO:0000313" key="3">
    <source>
        <dbReference type="EMBL" id="PWC26754.1"/>
    </source>
</evidence>
<comment type="caution">
    <text evidence="3">The sequence shown here is derived from an EMBL/GenBank/DDBJ whole genome shotgun (WGS) entry which is preliminary data.</text>
</comment>
<evidence type="ECO:0000256" key="1">
    <source>
        <dbReference type="ARBA" id="ARBA00022723"/>
    </source>
</evidence>
<gene>
    <name evidence="3" type="ORF">CR165_21525</name>
</gene>
<protein>
    <submittedName>
        <fullName evidence="3">Heavy metal transporter</fullName>
    </submittedName>
</protein>
<dbReference type="GO" id="GO:0046872">
    <property type="term" value="F:metal ion binding"/>
    <property type="evidence" value="ECO:0007669"/>
    <property type="project" value="UniProtKB-KW"/>
</dbReference>
<dbReference type="Proteomes" id="UP000245048">
    <property type="component" value="Unassembled WGS sequence"/>
</dbReference>
<dbReference type="PROSITE" id="PS50846">
    <property type="entry name" value="HMA_2"/>
    <property type="match status" value="1"/>
</dbReference>
<dbReference type="InterPro" id="IPR006121">
    <property type="entry name" value="HMA_dom"/>
</dbReference>
<sequence length="84" mass="8951">MVESPTSYHLQKEDNAMVRFVVENMNCAGCAKGVTATVKATDPTAQIEVHLDRKEVAVSGGHTDSDTLRNALHTAGWKAEAAPA</sequence>
<keyword evidence="4" id="KW-1185">Reference proteome</keyword>
<dbReference type="PROSITE" id="PS01047">
    <property type="entry name" value="HMA_1"/>
    <property type="match status" value="1"/>
</dbReference>
<dbReference type="InterPro" id="IPR017969">
    <property type="entry name" value="Heavy-metal-associated_CS"/>
</dbReference>
<dbReference type="SUPFAM" id="SSF55008">
    <property type="entry name" value="HMA, heavy metal-associated domain"/>
    <property type="match status" value="1"/>
</dbReference>
<evidence type="ECO:0000259" key="2">
    <source>
        <dbReference type="PROSITE" id="PS50846"/>
    </source>
</evidence>
<dbReference type="EMBL" id="PDOA01000025">
    <property type="protein sequence ID" value="PWC26754.1"/>
    <property type="molecule type" value="Genomic_DNA"/>
</dbReference>
<keyword evidence="1" id="KW-0479">Metal-binding</keyword>
<dbReference type="Gene3D" id="3.30.70.100">
    <property type="match status" value="1"/>
</dbReference>
<feature type="domain" description="HMA" evidence="2">
    <location>
        <begin position="16"/>
        <end position="80"/>
    </location>
</feature>
<name>A0A2U1UYM3_9PROT</name>
<dbReference type="InterPro" id="IPR036163">
    <property type="entry name" value="HMA_dom_sf"/>
</dbReference>
<dbReference type="AlphaFoldDB" id="A0A2U1UYM3"/>
<accession>A0A2U1UYM3</accession>